<organism evidence="2 3">
    <name type="scientific">Oikopleura dioica</name>
    <name type="common">Tunicate</name>
    <dbReference type="NCBI Taxonomy" id="34765"/>
    <lineage>
        <taxon>Eukaryota</taxon>
        <taxon>Metazoa</taxon>
        <taxon>Chordata</taxon>
        <taxon>Tunicata</taxon>
        <taxon>Appendicularia</taxon>
        <taxon>Copelata</taxon>
        <taxon>Oikopleuridae</taxon>
        <taxon>Oikopleura</taxon>
    </lineage>
</organism>
<gene>
    <name evidence="2" type="ORF">OKIOD_LOCUS13336</name>
</gene>
<feature type="transmembrane region" description="Helical" evidence="1">
    <location>
        <begin position="231"/>
        <end position="250"/>
    </location>
</feature>
<feature type="transmembrane region" description="Helical" evidence="1">
    <location>
        <begin position="198"/>
        <end position="219"/>
    </location>
</feature>
<evidence type="ECO:0000313" key="2">
    <source>
        <dbReference type="EMBL" id="CAG5110139.1"/>
    </source>
</evidence>
<proteinExistence type="predicted"/>
<evidence type="ECO:0000313" key="3">
    <source>
        <dbReference type="Proteomes" id="UP001158576"/>
    </source>
</evidence>
<feature type="transmembrane region" description="Helical" evidence="1">
    <location>
        <begin position="155"/>
        <end position="178"/>
    </location>
</feature>
<feature type="transmembrane region" description="Helical" evidence="1">
    <location>
        <begin position="20"/>
        <end position="45"/>
    </location>
</feature>
<dbReference type="Proteomes" id="UP001158576">
    <property type="component" value="Chromosome 2"/>
</dbReference>
<dbReference type="EMBL" id="OU015567">
    <property type="protein sequence ID" value="CAG5110139.1"/>
    <property type="molecule type" value="Genomic_DNA"/>
</dbReference>
<name>A0ABN7SZC0_OIKDI</name>
<feature type="transmembrane region" description="Helical" evidence="1">
    <location>
        <begin position="120"/>
        <end position="143"/>
    </location>
</feature>
<accession>A0ABN7SZC0</accession>
<feature type="transmembrane region" description="Helical" evidence="1">
    <location>
        <begin position="51"/>
        <end position="70"/>
    </location>
</feature>
<keyword evidence="1" id="KW-0812">Transmembrane</keyword>
<feature type="transmembrane region" description="Helical" evidence="1">
    <location>
        <begin position="82"/>
        <end position="100"/>
    </location>
</feature>
<keyword evidence="3" id="KW-1185">Reference proteome</keyword>
<reference evidence="2 3" key="1">
    <citation type="submission" date="2021-04" db="EMBL/GenBank/DDBJ databases">
        <authorList>
            <person name="Bliznina A."/>
        </authorList>
    </citation>
    <scope>NUCLEOTIDE SEQUENCE [LARGE SCALE GENOMIC DNA]</scope>
</reference>
<sequence length="296" mass="33606">MKTPMEKMQRLKWLTPALYLPHGLSGIICLTLGLVLTICSIIGNFTLVKSWVLYVFIFSALVNAISGIILTRSTAALVKICYQLGALLQLAFAYLCFRLRPDELLVPVPVEYRHITETVFQFADTAMFGTLMICNCLLFWAGWTNMRRDNKLNKWWFILAVGGTSILVLIISAFPFQLWQGGSEWIECVQELYPAQRLSFTSFVYVPTTWMFSMMFFGISLLKRKIITPTLFAIIFGAGNLFIFLLVILMQEIHLPNVATQKTILPCPLPEPDSNLGRVVEMFDTSASLQALFEKF</sequence>
<protein>
    <submittedName>
        <fullName evidence="2">Oidioi.mRNA.OKI2018_I69.chr2.g4571.t1.cds</fullName>
    </submittedName>
</protein>
<keyword evidence="1" id="KW-1133">Transmembrane helix</keyword>
<evidence type="ECO:0000256" key="1">
    <source>
        <dbReference type="SAM" id="Phobius"/>
    </source>
</evidence>
<keyword evidence="1" id="KW-0472">Membrane</keyword>